<keyword evidence="2" id="KW-1185">Reference proteome</keyword>
<name>A0A2S6C812_9PEZI</name>
<sequence>MATTAYPTEPVYVHNGSWNDTSRKHPTMGWLETYTKTAIDGKLFDNPAERSKWMTDDRKSNASSCTHRSILTKATPYVLVKSTGEVRDGGDASWEAIGKELYAPFKEHLHSPTYATAVQTGSDTWELTGLATLFWNLQVPGQGHSIADPSGKTWDGAIPSAFKFAFREEGGVIKIAKTEIFSDPSAALIAMLKTGMLKPEDLMK</sequence>
<organism evidence="1 2">
    <name type="scientific">Cercospora berteroae</name>
    <dbReference type="NCBI Taxonomy" id="357750"/>
    <lineage>
        <taxon>Eukaryota</taxon>
        <taxon>Fungi</taxon>
        <taxon>Dikarya</taxon>
        <taxon>Ascomycota</taxon>
        <taxon>Pezizomycotina</taxon>
        <taxon>Dothideomycetes</taxon>
        <taxon>Dothideomycetidae</taxon>
        <taxon>Mycosphaerellales</taxon>
        <taxon>Mycosphaerellaceae</taxon>
        <taxon>Cercospora</taxon>
    </lineage>
</organism>
<evidence type="ECO:0000313" key="2">
    <source>
        <dbReference type="Proteomes" id="UP000237631"/>
    </source>
</evidence>
<dbReference type="OrthoDB" id="5271918at2759"/>
<dbReference type="Proteomes" id="UP000237631">
    <property type="component" value="Unassembled WGS sequence"/>
</dbReference>
<dbReference type="AlphaFoldDB" id="A0A2S6C812"/>
<accession>A0A2S6C812</accession>
<comment type="caution">
    <text evidence="1">The sequence shown here is derived from an EMBL/GenBank/DDBJ whole genome shotgun (WGS) entry which is preliminary data.</text>
</comment>
<protein>
    <recommendedName>
        <fullName evidence="3">SnoaL-like domain-containing protein</fullName>
    </recommendedName>
</protein>
<evidence type="ECO:0008006" key="3">
    <source>
        <dbReference type="Google" id="ProtNLM"/>
    </source>
</evidence>
<gene>
    <name evidence="1" type="ORF">CBER1_07428</name>
</gene>
<evidence type="ECO:0000313" key="1">
    <source>
        <dbReference type="EMBL" id="PPJ55860.1"/>
    </source>
</evidence>
<proteinExistence type="predicted"/>
<dbReference type="EMBL" id="PNEN01000530">
    <property type="protein sequence ID" value="PPJ55860.1"/>
    <property type="molecule type" value="Genomic_DNA"/>
</dbReference>
<reference evidence="2" key="1">
    <citation type="journal article" date="2017" name="bioRxiv">
        <title>Conservation of a gene cluster reveals novel cercosporin biosynthetic mechanisms and extends production to the genus Colletotrichum.</title>
        <authorList>
            <person name="de Jonge R."/>
            <person name="Ebert M.K."/>
            <person name="Huitt-Roehl C.R."/>
            <person name="Pal P."/>
            <person name="Suttle J.C."/>
            <person name="Spanner R.E."/>
            <person name="Neubauer J.D."/>
            <person name="Jurick W.M.II."/>
            <person name="Stott K.A."/>
            <person name="Secor G.A."/>
            <person name="Thomma B.P.H.J."/>
            <person name="Van de Peer Y."/>
            <person name="Townsend C.A."/>
            <person name="Bolton M.D."/>
        </authorList>
    </citation>
    <scope>NUCLEOTIDE SEQUENCE [LARGE SCALE GENOMIC DNA]</scope>
    <source>
        <strain evidence="2">CBS538.71</strain>
    </source>
</reference>